<gene>
    <name evidence="1" type="ORF">SAMN04488691_1152</name>
</gene>
<dbReference type="RefSeq" id="WP_074796648.1">
    <property type="nucleotide sequence ID" value="NZ_FOAD01000015.1"/>
</dbReference>
<dbReference type="EMBL" id="FOAD01000015">
    <property type="protein sequence ID" value="SEM01318.1"/>
    <property type="molecule type" value="Genomic_DNA"/>
</dbReference>
<dbReference type="Proteomes" id="UP000183894">
    <property type="component" value="Unassembled WGS sequence"/>
</dbReference>
<evidence type="ECO:0000313" key="2">
    <source>
        <dbReference type="Proteomes" id="UP000183894"/>
    </source>
</evidence>
<organism evidence="1 2">
    <name type="scientific">Haloferax larsenii</name>
    <dbReference type="NCBI Taxonomy" id="302484"/>
    <lineage>
        <taxon>Archaea</taxon>
        <taxon>Methanobacteriati</taxon>
        <taxon>Methanobacteriota</taxon>
        <taxon>Stenosarchaea group</taxon>
        <taxon>Halobacteria</taxon>
        <taxon>Halobacteriales</taxon>
        <taxon>Haloferacaceae</taxon>
        <taxon>Haloferax</taxon>
    </lineage>
</organism>
<dbReference type="OrthoDB" id="350203at2157"/>
<protein>
    <submittedName>
        <fullName evidence="1">Uncharacterized protein</fullName>
    </submittedName>
</protein>
<accession>A0A1H7UXF1</accession>
<name>A0A1H7UXF1_HALLR</name>
<dbReference type="AlphaFoldDB" id="A0A1H7UXF1"/>
<reference evidence="1 2" key="1">
    <citation type="submission" date="2016-10" db="EMBL/GenBank/DDBJ databases">
        <authorList>
            <person name="de Groot N.N."/>
        </authorList>
    </citation>
    <scope>NUCLEOTIDE SEQUENCE [LARGE SCALE GENOMIC DNA]</scope>
    <source>
        <strain evidence="1 2">CDM_5</strain>
    </source>
</reference>
<evidence type="ECO:0000313" key="1">
    <source>
        <dbReference type="EMBL" id="SEM01318.1"/>
    </source>
</evidence>
<sequence>MSEDNELCVDRHLAHFDRYDEEVDVTRSWDAYLTNVYSDQCSSFYFDRYPEFSLKYDSSPLRPAFTASFEDEYGIVGYLVSRRKPEHKDANKLLRKLEVYDSISQIPNSPTSTTSPDKIDLMLLVNSSVATSLGKQIADLTGPYSLQHNIVLIRYQFETGGDVPLYQFNRELALDQEFRDSTLPDHDSLSVNIGAEGGYQRIDVSPEKFIGNKKQFPVTNSKPPRPYLATYLWDKVFPDDLADDQFRAWKDGKMNTVVDLVYSDLDQLTNTLTQQHIPQSNIQTEWVEDTLDFLCDARQADHANGSYTIKFTGVIRSPDEDSENRSYEDEISERGTRFIKRYCKHEEEADTDGQSTLDNYADD</sequence>
<proteinExistence type="predicted"/>